<proteinExistence type="predicted"/>
<evidence type="ECO:0000313" key="1">
    <source>
        <dbReference type="EMBL" id="JAI06927.1"/>
    </source>
</evidence>
<dbReference type="EMBL" id="GBXM01001651">
    <property type="protein sequence ID" value="JAI06927.1"/>
    <property type="molecule type" value="Transcribed_RNA"/>
</dbReference>
<sequence>MEKHHRTFHREANGRFFRALEVTSNSQALGSASHCATCGISCNSL</sequence>
<reference evidence="1" key="1">
    <citation type="submission" date="2014-11" db="EMBL/GenBank/DDBJ databases">
        <authorList>
            <person name="Amaro Gonzalez C."/>
        </authorList>
    </citation>
    <scope>NUCLEOTIDE SEQUENCE</scope>
</reference>
<organism evidence="1">
    <name type="scientific">Anguilla anguilla</name>
    <name type="common">European freshwater eel</name>
    <name type="synonym">Muraena anguilla</name>
    <dbReference type="NCBI Taxonomy" id="7936"/>
    <lineage>
        <taxon>Eukaryota</taxon>
        <taxon>Metazoa</taxon>
        <taxon>Chordata</taxon>
        <taxon>Craniata</taxon>
        <taxon>Vertebrata</taxon>
        <taxon>Euteleostomi</taxon>
        <taxon>Actinopterygii</taxon>
        <taxon>Neopterygii</taxon>
        <taxon>Teleostei</taxon>
        <taxon>Anguilliformes</taxon>
        <taxon>Anguillidae</taxon>
        <taxon>Anguilla</taxon>
    </lineage>
</organism>
<accession>A0A0E9XWY4</accession>
<reference evidence="1" key="2">
    <citation type="journal article" date="2015" name="Fish Shellfish Immunol.">
        <title>Early steps in the European eel (Anguilla anguilla)-Vibrio vulnificus interaction in the gills: Role of the RtxA13 toxin.</title>
        <authorList>
            <person name="Callol A."/>
            <person name="Pajuelo D."/>
            <person name="Ebbesson L."/>
            <person name="Teles M."/>
            <person name="MacKenzie S."/>
            <person name="Amaro C."/>
        </authorList>
    </citation>
    <scope>NUCLEOTIDE SEQUENCE</scope>
</reference>
<dbReference type="AlphaFoldDB" id="A0A0E9XWY4"/>
<protein>
    <submittedName>
        <fullName evidence="1">Uncharacterized protein</fullName>
    </submittedName>
</protein>
<name>A0A0E9XWY4_ANGAN</name>